<dbReference type="CDD" id="cd04301">
    <property type="entry name" value="NAT_SF"/>
    <property type="match status" value="1"/>
</dbReference>
<dbReference type="PROSITE" id="PS51186">
    <property type="entry name" value="GNAT"/>
    <property type="match status" value="1"/>
</dbReference>
<keyword evidence="2" id="KW-0012">Acyltransferase</keyword>
<accession>A0ABN5PIQ9</accession>
<dbReference type="Gene3D" id="3.40.630.30">
    <property type="match status" value="1"/>
</dbReference>
<protein>
    <submittedName>
        <fullName evidence="4">N-acetyltransferase</fullName>
    </submittedName>
</protein>
<dbReference type="InterPro" id="IPR000182">
    <property type="entry name" value="GNAT_dom"/>
</dbReference>
<organism evidence="4 5">
    <name type="scientific">Vibrio alfacsensis</name>
    <dbReference type="NCBI Taxonomy" id="1074311"/>
    <lineage>
        <taxon>Bacteria</taxon>
        <taxon>Pseudomonadati</taxon>
        <taxon>Pseudomonadota</taxon>
        <taxon>Gammaproteobacteria</taxon>
        <taxon>Vibrionales</taxon>
        <taxon>Vibrionaceae</taxon>
        <taxon>Vibrio</taxon>
    </lineage>
</organism>
<dbReference type="Pfam" id="PF00583">
    <property type="entry name" value="Acetyltransf_1"/>
    <property type="match status" value="1"/>
</dbReference>
<evidence type="ECO:0000313" key="4">
    <source>
        <dbReference type="EMBL" id="AXY03107.1"/>
    </source>
</evidence>
<evidence type="ECO:0000313" key="5">
    <source>
        <dbReference type="Proteomes" id="UP000262832"/>
    </source>
</evidence>
<keyword evidence="5" id="KW-1185">Reference proteome</keyword>
<evidence type="ECO:0000256" key="1">
    <source>
        <dbReference type="ARBA" id="ARBA00022679"/>
    </source>
</evidence>
<dbReference type="EMBL" id="CP032094">
    <property type="protein sequence ID" value="AXY03107.1"/>
    <property type="molecule type" value="Genomic_DNA"/>
</dbReference>
<evidence type="ECO:0000259" key="3">
    <source>
        <dbReference type="PROSITE" id="PS51186"/>
    </source>
</evidence>
<reference evidence="4 5" key="1">
    <citation type="submission" date="2018-08" db="EMBL/GenBank/DDBJ databases">
        <title>Genomic taxonomy of the Vibrionaceae family.</title>
        <authorList>
            <person name="Gomez-Gil B."/>
            <person name="Tanaka M."/>
            <person name="Sawabe T."/>
            <person name="Enciso-Ibarra K."/>
        </authorList>
    </citation>
    <scope>NUCLEOTIDE SEQUENCE [LARGE SCALE GENOMIC DNA]</scope>
    <source>
        <strain evidence="4 5">CAIM 1831</strain>
    </source>
</reference>
<sequence length="144" mass="16233">MKISCAEKTDLDAVYQLEHQLFGDHSYPQFFIRQAYDCWSRGLMVAKQAQDVAGYVLLTPSLEQHAYWILSLAVATKYRGQGIARLLVEDAISQVEVGSSVKLTVDPNNAPAYQLYCSMGFSVIEEEDNYFGDGEPRLVMQLTR</sequence>
<dbReference type="PANTHER" id="PTHR43420">
    <property type="entry name" value="ACETYLTRANSFERASE"/>
    <property type="match status" value="1"/>
</dbReference>
<dbReference type="RefSeq" id="WP_128813005.1">
    <property type="nucleotide sequence ID" value="NZ_CP032094.1"/>
</dbReference>
<gene>
    <name evidence="4" type="ORF">D1115_19500</name>
</gene>
<dbReference type="InterPro" id="IPR016181">
    <property type="entry name" value="Acyl_CoA_acyltransferase"/>
</dbReference>
<proteinExistence type="predicted"/>
<feature type="domain" description="N-acetyltransferase" evidence="3">
    <location>
        <begin position="1"/>
        <end position="144"/>
    </location>
</feature>
<dbReference type="Proteomes" id="UP000262832">
    <property type="component" value="Chromosome II"/>
</dbReference>
<keyword evidence="1" id="KW-0808">Transferase</keyword>
<dbReference type="SUPFAM" id="SSF55729">
    <property type="entry name" value="Acyl-CoA N-acyltransferases (Nat)"/>
    <property type="match status" value="1"/>
</dbReference>
<dbReference type="InterPro" id="IPR050680">
    <property type="entry name" value="YpeA/RimI_acetyltransf"/>
</dbReference>
<name>A0ABN5PIQ9_9VIBR</name>
<evidence type="ECO:0000256" key="2">
    <source>
        <dbReference type="ARBA" id="ARBA00023315"/>
    </source>
</evidence>